<evidence type="ECO:0000256" key="1">
    <source>
        <dbReference type="SAM" id="MobiDB-lite"/>
    </source>
</evidence>
<name>A0A0E9UDX9_ANGAN</name>
<dbReference type="EMBL" id="GBXM01045414">
    <property type="protein sequence ID" value="JAH63163.1"/>
    <property type="molecule type" value="Transcribed_RNA"/>
</dbReference>
<protein>
    <submittedName>
        <fullName evidence="2">Uncharacterized protein</fullName>
    </submittedName>
</protein>
<accession>A0A0E9UDX9</accession>
<feature type="compositionally biased region" description="Polar residues" evidence="1">
    <location>
        <begin position="10"/>
        <end position="27"/>
    </location>
</feature>
<feature type="region of interest" description="Disordered" evidence="1">
    <location>
        <begin position="1"/>
        <end position="27"/>
    </location>
</feature>
<evidence type="ECO:0000313" key="2">
    <source>
        <dbReference type="EMBL" id="JAH63163.1"/>
    </source>
</evidence>
<proteinExistence type="predicted"/>
<sequence>MKETNERQNKTTAYLSHIKTNQSQRHS</sequence>
<reference evidence="2" key="1">
    <citation type="submission" date="2014-11" db="EMBL/GenBank/DDBJ databases">
        <authorList>
            <person name="Amaro Gonzalez C."/>
        </authorList>
    </citation>
    <scope>NUCLEOTIDE SEQUENCE</scope>
</reference>
<organism evidence="2">
    <name type="scientific">Anguilla anguilla</name>
    <name type="common">European freshwater eel</name>
    <name type="synonym">Muraena anguilla</name>
    <dbReference type="NCBI Taxonomy" id="7936"/>
    <lineage>
        <taxon>Eukaryota</taxon>
        <taxon>Metazoa</taxon>
        <taxon>Chordata</taxon>
        <taxon>Craniata</taxon>
        <taxon>Vertebrata</taxon>
        <taxon>Euteleostomi</taxon>
        <taxon>Actinopterygii</taxon>
        <taxon>Neopterygii</taxon>
        <taxon>Teleostei</taxon>
        <taxon>Anguilliformes</taxon>
        <taxon>Anguillidae</taxon>
        <taxon>Anguilla</taxon>
    </lineage>
</organism>
<reference evidence="2" key="2">
    <citation type="journal article" date="2015" name="Fish Shellfish Immunol.">
        <title>Early steps in the European eel (Anguilla anguilla)-Vibrio vulnificus interaction in the gills: Role of the RtxA13 toxin.</title>
        <authorList>
            <person name="Callol A."/>
            <person name="Pajuelo D."/>
            <person name="Ebbesson L."/>
            <person name="Teles M."/>
            <person name="MacKenzie S."/>
            <person name="Amaro C."/>
        </authorList>
    </citation>
    <scope>NUCLEOTIDE SEQUENCE</scope>
</reference>
<dbReference type="AlphaFoldDB" id="A0A0E9UDX9"/>